<sequence>MVNKSSIKFVFRLLFWVAFFSFIGALLSSKSIETEENVLLAYSLAGGAIGGVLAIIFNSRSK</sequence>
<keyword evidence="3" id="KW-1185">Reference proteome</keyword>
<dbReference type="EMBL" id="AHTH01000026">
    <property type="protein sequence ID" value="EHR40904.1"/>
    <property type="molecule type" value="Genomic_DNA"/>
</dbReference>
<keyword evidence="1" id="KW-0472">Membrane</keyword>
<evidence type="ECO:0000256" key="1">
    <source>
        <dbReference type="SAM" id="Phobius"/>
    </source>
</evidence>
<evidence type="ECO:0000313" key="3">
    <source>
        <dbReference type="Proteomes" id="UP000012046"/>
    </source>
</evidence>
<reference evidence="2 3" key="1">
    <citation type="journal article" date="2012" name="J. Bacteriol.">
        <title>Genome Sequence of Extracellular-Protease-Producing Alishewanella jeotgali Isolated from Traditional Korean Fermented Seafood.</title>
        <authorList>
            <person name="Jung J."/>
            <person name="Chun J."/>
            <person name="Park W."/>
        </authorList>
    </citation>
    <scope>NUCLEOTIDE SEQUENCE [LARGE SCALE GENOMIC DNA]</scope>
    <source>
        <strain evidence="2 3">KCTC 22429</strain>
    </source>
</reference>
<protein>
    <submittedName>
        <fullName evidence="2">Uncharacterized protein</fullName>
    </submittedName>
</protein>
<dbReference type="Proteomes" id="UP000012046">
    <property type="component" value="Unassembled WGS sequence"/>
</dbReference>
<dbReference type="RefSeq" id="WP_008950666.1">
    <property type="nucleotide sequence ID" value="NZ_AHTH01000026.1"/>
</dbReference>
<proteinExistence type="predicted"/>
<feature type="transmembrane region" description="Helical" evidence="1">
    <location>
        <begin position="39"/>
        <end position="57"/>
    </location>
</feature>
<name>H3ZEV2_9ALTE</name>
<gene>
    <name evidence="2" type="ORF">AJE_09434</name>
</gene>
<comment type="caution">
    <text evidence="2">The sequence shown here is derived from an EMBL/GenBank/DDBJ whole genome shotgun (WGS) entry which is preliminary data.</text>
</comment>
<accession>H3ZEV2</accession>
<dbReference type="STRING" id="1129374.AJE_09434"/>
<organism evidence="2 3">
    <name type="scientific">Alishewanella jeotgali KCTC 22429</name>
    <dbReference type="NCBI Taxonomy" id="1129374"/>
    <lineage>
        <taxon>Bacteria</taxon>
        <taxon>Pseudomonadati</taxon>
        <taxon>Pseudomonadota</taxon>
        <taxon>Gammaproteobacteria</taxon>
        <taxon>Alteromonadales</taxon>
        <taxon>Alteromonadaceae</taxon>
        <taxon>Alishewanella</taxon>
    </lineage>
</organism>
<keyword evidence="1" id="KW-1133">Transmembrane helix</keyword>
<keyword evidence="1" id="KW-0812">Transmembrane</keyword>
<feature type="transmembrane region" description="Helical" evidence="1">
    <location>
        <begin position="9"/>
        <end position="27"/>
    </location>
</feature>
<dbReference type="AlphaFoldDB" id="H3ZEV2"/>
<evidence type="ECO:0000313" key="2">
    <source>
        <dbReference type="EMBL" id="EHR40904.1"/>
    </source>
</evidence>